<comment type="pathway">
    <text evidence="1">Purine metabolism; 3',5'-cyclic AMP degradation; AMP from 3',5'-cyclic AMP: step 1/1.</text>
</comment>
<comment type="similarity">
    <text evidence="2">Belongs to the cyclic nucleotide phosphodiesterase family. PDE4 subfamily.</text>
</comment>
<accession>A0AAN8QUH4</accession>
<protein>
    <recommendedName>
        <fullName evidence="3">3',5'-cyclic-AMP phosphodiesterase</fullName>
        <ecNumber evidence="3">3.1.4.53</ecNumber>
    </recommendedName>
</protein>
<evidence type="ECO:0000256" key="7">
    <source>
        <dbReference type="SAM" id="MobiDB-lite"/>
    </source>
</evidence>
<feature type="compositionally biased region" description="Basic and acidic residues" evidence="7">
    <location>
        <begin position="109"/>
        <end position="125"/>
    </location>
</feature>
<evidence type="ECO:0000256" key="6">
    <source>
        <dbReference type="ARBA" id="ARBA00033681"/>
    </source>
</evidence>
<sequence length="318" mass="35328">MSQRKLTRQMNLWETPEGLTTHTLTPTSPIVTSANSPVSPDHDHTRGHGNSMFFRRMKLNRSIERRRSSHSHLPLSFDSENGPSPGRSPMDSQASPVLGLHPSFTTEGCRSRGERRESFLYRSDSDYDMSPKTMSRNSSVNSEGHAEDLIVTPFAQVLASLRTVRSNFTILANVTAPTNKRSPVTSQPTVPQATLSDETYQQMARETLAELDWCLDQLETIQTHRSVGDMASNKPREPRWSDWDTAGEATGRRTVDCVCVGIIAEAHTGLMQQEDDWARPLDPVRCGGGALCRVDATQADKERACFSPHQELCCDSVA</sequence>
<dbReference type="InterPro" id="IPR040844">
    <property type="entry name" value="PDE4_UCR"/>
</dbReference>
<gene>
    <name evidence="9" type="ORF">J4Q44_G00173700</name>
</gene>
<feature type="region of interest" description="Disordered" evidence="7">
    <location>
        <begin position="19"/>
        <end position="141"/>
    </location>
</feature>
<feature type="compositionally biased region" description="Polar residues" evidence="7">
    <location>
        <begin position="19"/>
        <end position="38"/>
    </location>
</feature>
<evidence type="ECO:0000313" key="9">
    <source>
        <dbReference type="EMBL" id="KAK6311706.1"/>
    </source>
</evidence>
<feature type="domain" description="Phosphodiesterase 4 upstream conserved regions (UCR)" evidence="8">
    <location>
        <begin position="151"/>
        <end position="234"/>
    </location>
</feature>
<keyword evidence="4" id="KW-0378">Hydrolase</keyword>
<evidence type="ECO:0000256" key="5">
    <source>
        <dbReference type="ARBA" id="ARBA00023149"/>
    </source>
</evidence>
<dbReference type="PANTHER" id="PTHR40141">
    <property type="entry name" value="3',5'-CYCLIC-AMP PHOSPHODIESTERASE-RELATED"/>
    <property type="match status" value="1"/>
</dbReference>
<keyword evidence="5" id="KW-0114">cAMP</keyword>
<dbReference type="GO" id="GO:0004115">
    <property type="term" value="F:3',5'-cyclic-AMP phosphodiesterase activity"/>
    <property type="evidence" value="ECO:0007669"/>
    <property type="project" value="UniProtKB-EC"/>
</dbReference>
<dbReference type="Pfam" id="PF18100">
    <property type="entry name" value="PDE4_UCR"/>
    <property type="match status" value="1"/>
</dbReference>
<evidence type="ECO:0000256" key="1">
    <source>
        <dbReference type="ARBA" id="ARBA00004703"/>
    </source>
</evidence>
<reference evidence="9 10" key="1">
    <citation type="submission" date="2021-04" db="EMBL/GenBank/DDBJ databases">
        <authorList>
            <person name="De Guttry C."/>
            <person name="Zahm M."/>
            <person name="Klopp C."/>
            <person name="Cabau C."/>
            <person name="Louis A."/>
            <person name="Berthelot C."/>
            <person name="Parey E."/>
            <person name="Roest Crollius H."/>
            <person name="Montfort J."/>
            <person name="Robinson-Rechavi M."/>
            <person name="Bucao C."/>
            <person name="Bouchez O."/>
            <person name="Gislard M."/>
            <person name="Lluch J."/>
            <person name="Milhes M."/>
            <person name="Lampietro C."/>
            <person name="Lopez Roques C."/>
            <person name="Donnadieu C."/>
            <person name="Braasch I."/>
            <person name="Desvignes T."/>
            <person name="Postlethwait J."/>
            <person name="Bobe J."/>
            <person name="Wedekind C."/>
            <person name="Guiguen Y."/>
        </authorList>
    </citation>
    <scope>NUCLEOTIDE SEQUENCE [LARGE SCALE GENOMIC DNA]</scope>
    <source>
        <strain evidence="9">Cs_M1</strain>
        <tissue evidence="9">Blood</tissue>
    </source>
</reference>
<feature type="compositionally biased region" description="Polar residues" evidence="7">
    <location>
        <begin position="132"/>
        <end position="141"/>
    </location>
</feature>
<dbReference type="PANTHER" id="PTHR40141:SF2">
    <property type="entry name" value="3',5'-CYCLIC-AMP PHOSPHODIESTERASE"/>
    <property type="match status" value="1"/>
</dbReference>
<evidence type="ECO:0000313" key="10">
    <source>
        <dbReference type="Proteomes" id="UP001356427"/>
    </source>
</evidence>
<evidence type="ECO:0000256" key="2">
    <source>
        <dbReference type="ARBA" id="ARBA00009517"/>
    </source>
</evidence>
<evidence type="ECO:0000256" key="4">
    <source>
        <dbReference type="ARBA" id="ARBA00022801"/>
    </source>
</evidence>
<dbReference type="EC" id="3.1.4.53" evidence="3"/>
<dbReference type="AlphaFoldDB" id="A0AAN8QUH4"/>
<evidence type="ECO:0000259" key="8">
    <source>
        <dbReference type="Pfam" id="PF18100"/>
    </source>
</evidence>
<dbReference type="Proteomes" id="UP001356427">
    <property type="component" value="Unassembled WGS sequence"/>
</dbReference>
<evidence type="ECO:0000256" key="3">
    <source>
        <dbReference type="ARBA" id="ARBA00012276"/>
    </source>
</evidence>
<comment type="caution">
    <text evidence="9">The sequence shown here is derived from an EMBL/GenBank/DDBJ whole genome shotgun (WGS) entry which is preliminary data.</text>
</comment>
<name>A0AAN8QUH4_9TELE</name>
<dbReference type="EMBL" id="JAGTTL010000015">
    <property type="protein sequence ID" value="KAK6311706.1"/>
    <property type="molecule type" value="Genomic_DNA"/>
</dbReference>
<keyword evidence="10" id="KW-1185">Reference proteome</keyword>
<comment type="catalytic activity">
    <reaction evidence="6">
        <text>3',5'-cyclic AMP + H2O = AMP + H(+)</text>
        <dbReference type="Rhea" id="RHEA:25277"/>
        <dbReference type="ChEBI" id="CHEBI:15377"/>
        <dbReference type="ChEBI" id="CHEBI:15378"/>
        <dbReference type="ChEBI" id="CHEBI:58165"/>
        <dbReference type="ChEBI" id="CHEBI:456215"/>
        <dbReference type="EC" id="3.1.4.53"/>
    </reaction>
    <physiologicalReaction direction="left-to-right" evidence="6">
        <dbReference type="Rhea" id="RHEA:25278"/>
    </physiologicalReaction>
</comment>
<organism evidence="9 10">
    <name type="scientific">Coregonus suidteri</name>
    <dbReference type="NCBI Taxonomy" id="861788"/>
    <lineage>
        <taxon>Eukaryota</taxon>
        <taxon>Metazoa</taxon>
        <taxon>Chordata</taxon>
        <taxon>Craniata</taxon>
        <taxon>Vertebrata</taxon>
        <taxon>Euteleostomi</taxon>
        <taxon>Actinopterygii</taxon>
        <taxon>Neopterygii</taxon>
        <taxon>Teleostei</taxon>
        <taxon>Protacanthopterygii</taxon>
        <taxon>Salmoniformes</taxon>
        <taxon>Salmonidae</taxon>
        <taxon>Coregoninae</taxon>
        <taxon>Coregonus</taxon>
    </lineage>
</organism>
<proteinExistence type="inferred from homology"/>